<dbReference type="PROSITE" id="PS50110">
    <property type="entry name" value="RESPONSE_REGULATORY"/>
    <property type="match status" value="1"/>
</dbReference>
<keyword evidence="1" id="KW-0597">Phosphoprotein</keyword>
<dbReference type="GO" id="GO:0000160">
    <property type="term" value="P:phosphorelay signal transduction system"/>
    <property type="evidence" value="ECO:0007669"/>
    <property type="project" value="InterPro"/>
</dbReference>
<accession>X0USM5</accession>
<dbReference type="Pfam" id="PF00072">
    <property type="entry name" value="Response_reg"/>
    <property type="match status" value="1"/>
</dbReference>
<dbReference type="InterPro" id="IPR050595">
    <property type="entry name" value="Bact_response_regulator"/>
</dbReference>
<evidence type="ECO:0000313" key="3">
    <source>
        <dbReference type="EMBL" id="GAG08849.1"/>
    </source>
</evidence>
<feature type="domain" description="Response regulatory" evidence="2">
    <location>
        <begin position="5"/>
        <end position="122"/>
    </location>
</feature>
<dbReference type="InterPro" id="IPR011006">
    <property type="entry name" value="CheY-like_superfamily"/>
</dbReference>
<evidence type="ECO:0000259" key="2">
    <source>
        <dbReference type="PROSITE" id="PS50110"/>
    </source>
</evidence>
<dbReference type="SUPFAM" id="SSF52172">
    <property type="entry name" value="CheY-like"/>
    <property type="match status" value="1"/>
</dbReference>
<dbReference type="PANTHER" id="PTHR44591:SF3">
    <property type="entry name" value="RESPONSE REGULATORY DOMAIN-CONTAINING PROTEIN"/>
    <property type="match status" value="1"/>
</dbReference>
<dbReference type="InterPro" id="IPR001789">
    <property type="entry name" value="Sig_transdc_resp-reg_receiver"/>
</dbReference>
<dbReference type="Gene3D" id="3.40.50.2300">
    <property type="match status" value="1"/>
</dbReference>
<name>X0USM5_9ZZZZ</name>
<evidence type="ECO:0000256" key="1">
    <source>
        <dbReference type="ARBA" id="ARBA00022553"/>
    </source>
</evidence>
<dbReference type="SMART" id="SM00448">
    <property type="entry name" value="REC"/>
    <property type="match status" value="1"/>
</dbReference>
<dbReference type="EMBL" id="BARS01029812">
    <property type="protein sequence ID" value="GAG08849.1"/>
    <property type="molecule type" value="Genomic_DNA"/>
</dbReference>
<sequence>MAGKKILIVDYDTKSIDSLSKLFKAHKIEVMTAMDGVDAYEKFKADEPDLVLLEAMLPRLHGFDLAQKINQDTKGRVPVIILTAVYKGHQYRNEALRTFGVSDYYEKPYDQDKLVNRVLNLIGEGGEVEEDISEITGLPDPDSVIETLTEMLKKK</sequence>
<proteinExistence type="predicted"/>
<reference evidence="3" key="1">
    <citation type="journal article" date="2014" name="Front. Microbiol.">
        <title>High frequency of phylogenetically diverse reductive dehalogenase-homologous genes in deep subseafloor sedimentary metagenomes.</title>
        <authorList>
            <person name="Kawai M."/>
            <person name="Futagami T."/>
            <person name="Toyoda A."/>
            <person name="Takaki Y."/>
            <person name="Nishi S."/>
            <person name="Hori S."/>
            <person name="Arai W."/>
            <person name="Tsubouchi T."/>
            <person name="Morono Y."/>
            <person name="Uchiyama I."/>
            <person name="Ito T."/>
            <person name="Fujiyama A."/>
            <person name="Inagaki F."/>
            <person name="Takami H."/>
        </authorList>
    </citation>
    <scope>NUCLEOTIDE SEQUENCE</scope>
    <source>
        <strain evidence="3">Expedition CK06-06</strain>
    </source>
</reference>
<dbReference type="AlphaFoldDB" id="X0USM5"/>
<dbReference type="PANTHER" id="PTHR44591">
    <property type="entry name" value="STRESS RESPONSE REGULATOR PROTEIN 1"/>
    <property type="match status" value="1"/>
</dbReference>
<comment type="caution">
    <text evidence="3">The sequence shown here is derived from an EMBL/GenBank/DDBJ whole genome shotgun (WGS) entry which is preliminary data.</text>
</comment>
<protein>
    <recommendedName>
        <fullName evidence="2">Response regulatory domain-containing protein</fullName>
    </recommendedName>
</protein>
<gene>
    <name evidence="3" type="ORF">S01H1_46554</name>
</gene>
<organism evidence="3">
    <name type="scientific">marine sediment metagenome</name>
    <dbReference type="NCBI Taxonomy" id="412755"/>
    <lineage>
        <taxon>unclassified sequences</taxon>
        <taxon>metagenomes</taxon>
        <taxon>ecological metagenomes</taxon>
    </lineage>
</organism>